<dbReference type="Gene3D" id="3.30.460.10">
    <property type="entry name" value="Beta Polymerase, domain 2"/>
    <property type="match status" value="1"/>
</dbReference>
<evidence type="ECO:0000256" key="1">
    <source>
        <dbReference type="SAM" id="MobiDB-lite"/>
    </source>
</evidence>
<comment type="caution">
    <text evidence="2">The sequence shown here is derived from an EMBL/GenBank/DDBJ whole genome shotgun (WGS) entry which is preliminary data.</text>
</comment>
<evidence type="ECO:0000313" key="2">
    <source>
        <dbReference type="EMBL" id="GAA2027828.1"/>
    </source>
</evidence>
<keyword evidence="3" id="KW-1185">Reference proteome</keyword>
<dbReference type="InterPro" id="IPR043519">
    <property type="entry name" value="NT_sf"/>
</dbReference>
<feature type="region of interest" description="Disordered" evidence="1">
    <location>
        <begin position="238"/>
        <end position="266"/>
    </location>
</feature>
<reference evidence="2 3" key="1">
    <citation type="journal article" date="2019" name="Int. J. Syst. Evol. Microbiol.">
        <title>The Global Catalogue of Microorganisms (GCM) 10K type strain sequencing project: providing services to taxonomists for standard genome sequencing and annotation.</title>
        <authorList>
            <consortium name="The Broad Institute Genomics Platform"/>
            <consortium name="The Broad Institute Genome Sequencing Center for Infectious Disease"/>
            <person name="Wu L."/>
            <person name="Ma J."/>
        </authorList>
    </citation>
    <scope>NUCLEOTIDE SEQUENCE [LARGE SCALE GENOMIC DNA]</scope>
    <source>
        <strain evidence="2 3">JCM 16014</strain>
    </source>
</reference>
<name>A0ABN2U2I6_9ACTN</name>
<protein>
    <recommendedName>
        <fullName evidence="4">Nucleotidyltransferase domain-containing protein</fullName>
    </recommendedName>
</protein>
<evidence type="ECO:0000313" key="3">
    <source>
        <dbReference type="Proteomes" id="UP001500751"/>
    </source>
</evidence>
<sequence>MSARAGPVDDPGMDHDPIPDARALVRERYPQAWWAVLAGSVLTALRTPGSDLDLVVVLPLGDPLAPRRESLVFRDWPAELFVHDEQSLEHWLGMEHAARKPTLHRMVGAGVALVGNPADWQERCRKVLETGPDPLPPTQRDLVRYGLTDLLDDLTHATDPGERRVIAAALWTDAAHQLLAAANCWNGTGKWLLRELRALDADLAERWLRARDDEAATALFAREVLDRLGGPLFDGFTAVAPRPGPPMQPTPPRGSAALPPIAPDRP</sequence>
<evidence type="ECO:0008006" key="4">
    <source>
        <dbReference type="Google" id="ProtNLM"/>
    </source>
</evidence>
<gene>
    <name evidence="2" type="ORF">GCM10009839_28500</name>
</gene>
<dbReference type="SUPFAM" id="SSF81301">
    <property type="entry name" value="Nucleotidyltransferase"/>
    <property type="match status" value="1"/>
</dbReference>
<feature type="compositionally biased region" description="Pro residues" evidence="1">
    <location>
        <begin position="242"/>
        <end position="252"/>
    </location>
</feature>
<accession>A0ABN2U2I6</accession>
<dbReference type="Proteomes" id="UP001500751">
    <property type="component" value="Unassembled WGS sequence"/>
</dbReference>
<dbReference type="EMBL" id="BAAAQN010000013">
    <property type="protein sequence ID" value="GAA2027828.1"/>
    <property type="molecule type" value="Genomic_DNA"/>
</dbReference>
<organism evidence="2 3">
    <name type="scientific">Catenulispora yoronensis</name>
    <dbReference type="NCBI Taxonomy" id="450799"/>
    <lineage>
        <taxon>Bacteria</taxon>
        <taxon>Bacillati</taxon>
        <taxon>Actinomycetota</taxon>
        <taxon>Actinomycetes</taxon>
        <taxon>Catenulisporales</taxon>
        <taxon>Catenulisporaceae</taxon>
        <taxon>Catenulispora</taxon>
    </lineage>
</organism>
<proteinExistence type="predicted"/>